<dbReference type="AlphaFoldDB" id="A0A382HLY4"/>
<gene>
    <name evidence="1" type="ORF">METZ01_LOCUS240949</name>
</gene>
<proteinExistence type="predicted"/>
<organism evidence="1">
    <name type="scientific">marine metagenome</name>
    <dbReference type="NCBI Taxonomy" id="408172"/>
    <lineage>
        <taxon>unclassified sequences</taxon>
        <taxon>metagenomes</taxon>
        <taxon>ecological metagenomes</taxon>
    </lineage>
</organism>
<name>A0A382HLY4_9ZZZZ</name>
<evidence type="ECO:0000313" key="1">
    <source>
        <dbReference type="EMBL" id="SVB88095.1"/>
    </source>
</evidence>
<dbReference type="GO" id="GO:0009236">
    <property type="term" value="P:cobalamin biosynthetic process"/>
    <property type="evidence" value="ECO:0007669"/>
    <property type="project" value="InterPro"/>
</dbReference>
<accession>A0A382HLY4</accession>
<dbReference type="EMBL" id="UINC01061963">
    <property type="protein sequence ID" value="SVB88095.1"/>
    <property type="molecule type" value="Genomic_DNA"/>
</dbReference>
<feature type="non-terminal residue" evidence="1">
    <location>
        <position position="93"/>
    </location>
</feature>
<dbReference type="Pfam" id="PF06213">
    <property type="entry name" value="CobT"/>
    <property type="match status" value="1"/>
</dbReference>
<dbReference type="InterPro" id="IPR006538">
    <property type="entry name" value="CobT"/>
</dbReference>
<reference evidence="1" key="1">
    <citation type="submission" date="2018-05" db="EMBL/GenBank/DDBJ databases">
        <authorList>
            <person name="Lanie J.A."/>
            <person name="Ng W.-L."/>
            <person name="Kazmierczak K.M."/>
            <person name="Andrzejewski T.M."/>
            <person name="Davidsen T.M."/>
            <person name="Wayne K.J."/>
            <person name="Tettelin H."/>
            <person name="Glass J.I."/>
            <person name="Rusch D."/>
            <person name="Podicherti R."/>
            <person name="Tsui H.-C.T."/>
            <person name="Winkler M.E."/>
        </authorList>
    </citation>
    <scope>NUCLEOTIDE SEQUENCE</scope>
</reference>
<protein>
    <submittedName>
        <fullName evidence="1">Uncharacterized protein</fullName>
    </submittedName>
</protein>
<sequence length="93" mass="10341">MDDSTEVFKQAVISTMRAISGDEDLSVSFGRGKAYLQGSKARIPLPETAISEQALASLRGTADRFALRSRFHDETLHLRNRPSTGIAQELFDW</sequence>